<dbReference type="PANTHER" id="PTHR31126">
    <property type="entry name" value="TYROSINE-PROTEIN PHOSPHATASE"/>
    <property type="match status" value="1"/>
</dbReference>
<dbReference type="Proteomes" id="UP000298656">
    <property type="component" value="Chromosome 1"/>
</dbReference>
<evidence type="ECO:0000256" key="1">
    <source>
        <dbReference type="ARBA" id="ARBA00009580"/>
    </source>
</evidence>
<sequence>MTAIERHIELEGSSNLRDIGGYPACDGRQVRWGMVYRSGAMYRFTDSAWRWMAERGVRVVCDLRSSEERELSPTNWQGGDHTRHVGIAYGAKLLLAELQESGEAGVNEMHNSLYCIFPKLLAPSFKAMFEALLEQQTPLVVHCSAGQDRTGLAIGLLLSALGVPRDTVVADYRLSTQCRRVENEINLDELIAASERNAFARFYAQVLKRRGKAALRPRDLVNRNGQPLLFDAFNAIDAQWGSLAAYLEAELNLRHEDLARLRELCLTDASAQ</sequence>
<evidence type="ECO:0000259" key="2">
    <source>
        <dbReference type="PROSITE" id="PS50056"/>
    </source>
</evidence>
<proteinExistence type="inferred from homology"/>
<dbReference type="SUPFAM" id="SSF52799">
    <property type="entry name" value="(Phosphotyrosine protein) phosphatases II"/>
    <property type="match status" value="1"/>
</dbReference>
<dbReference type="PANTHER" id="PTHR31126:SF1">
    <property type="entry name" value="TYROSINE SPECIFIC PROTEIN PHOSPHATASES DOMAIN-CONTAINING PROTEIN"/>
    <property type="match status" value="1"/>
</dbReference>
<dbReference type="PROSITE" id="PS50056">
    <property type="entry name" value="TYR_PHOSPHATASE_2"/>
    <property type="match status" value="1"/>
</dbReference>
<dbReference type="KEGG" id="tvl:FAZ95_15185"/>
<feature type="domain" description="Tyrosine specific protein phosphatases" evidence="2">
    <location>
        <begin position="123"/>
        <end position="173"/>
    </location>
</feature>
<dbReference type="Gene3D" id="3.90.190.10">
    <property type="entry name" value="Protein tyrosine phosphatase superfamily"/>
    <property type="match status" value="1"/>
</dbReference>
<dbReference type="InterPro" id="IPR026893">
    <property type="entry name" value="Tyr/Ser_Pase_IphP-type"/>
</dbReference>
<dbReference type="EMBL" id="CP040077">
    <property type="protein sequence ID" value="QCP50393.1"/>
    <property type="molecule type" value="Genomic_DNA"/>
</dbReference>
<protein>
    <submittedName>
        <fullName evidence="3">Tyrosine-protein phosphatase</fullName>
    </submittedName>
</protein>
<evidence type="ECO:0000313" key="4">
    <source>
        <dbReference type="Proteomes" id="UP000298656"/>
    </source>
</evidence>
<gene>
    <name evidence="3" type="ORF">FAZ95_15185</name>
</gene>
<comment type="similarity">
    <text evidence="1">Belongs to the protein-tyrosine phosphatase family.</text>
</comment>
<dbReference type="RefSeq" id="WP_137333211.1">
    <property type="nucleotide sequence ID" value="NZ_CP040077.1"/>
</dbReference>
<name>A0A4P8ISX9_9BURK</name>
<dbReference type="AlphaFoldDB" id="A0A4P8ISX9"/>
<organism evidence="3 4">
    <name type="scientific">Trinickia violacea</name>
    <dbReference type="NCBI Taxonomy" id="2571746"/>
    <lineage>
        <taxon>Bacteria</taxon>
        <taxon>Pseudomonadati</taxon>
        <taxon>Pseudomonadota</taxon>
        <taxon>Betaproteobacteria</taxon>
        <taxon>Burkholderiales</taxon>
        <taxon>Burkholderiaceae</taxon>
        <taxon>Trinickia</taxon>
    </lineage>
</organism>
<dbReference type="InterPro" id="IPR029021">
    <property type="entry name" value="Prot-tyrosine_phosphatase-like"/>
</dbReference>
<dbReference type="InterPro" id="IPR000387">
    <property type="entry name" value="Tyr_Pase_dom"/>
</dbReference>
<evidence type="ECO:0000313" key="3">
    <source>
        <dbReference type="EMBL" id="QCP50393.1"/>
    </source>
</evidence>
<dbReference type="OrthoDB" id="1188001at2"/>
<keyword evidence="4" id="KW-1185">Reference proteome</keyword>
<accession>A0A4P8ISX9</accession>
<reference evidence="3 4" key="1">
    <citation type="submission" date="2019-05" db="EMBL/GenBank/DDBJ databases">
        <title>Burkholderia sp. DHOD12, isolated from subtropical forest soil.</title>
        <authorList>
            <person name="Gao Z.-H."/>
            <person name="Qiu L.-H."/>
        </authorList>
    </citation>
    <scope>NUCLEOTIDE SEQUENCE [LARGE SCALE GENOMIC DNA]</scope>
    <source>
        <strain evidence="3 4">DHOD12</strain>
    </source>
</reference>
<dbReference type="PROSITE" id="PS00383">
    <property type="entry name" value="TYR_PHOSPHATASE_1"/>
    <property type="match status" value="1"/>
</dbReference>
<dbReference type="Pfam" id="PF13350">
    <property type="entry name" value="Y_phosphatase3"/>
    <property type="match status" value="1"/>
</dbReference>
<dbReference type="GO" id="GO:0004721">
    <property type="term" value="F:phosphoprotein phosphatase activity"/>
    <property type="evidence" value="ECO:0007669"/>
    <property type="project" value="InterPro"/>
</dbReference>
<dbReference type="InterPro" id="IPR016130">
    <property type="entry name" value="Tyr_Pase_AS"/>
</dbReference>